<evidence type="ECO:0000313" key="3">
    <source>
        <dbReference type="Proteomes" id="UP000001409"/>
    </source>
</evidence>
<dbReference type="eggNOG" id="ENOG5031JWP">
    <property type="taxonomic scope" value="Bacteria"/>
</dbReference>
<sequence length="157" mass="16600">MDVVVPYVTSVYSQSSSQPSTWNHYRRSPSIMKISTRVAAIGAAAALGLTAFAGPASAVSSSDELSDRFDWVGCPIVEASLAFYGLPEEGMRNNQLAAALEEKNANFAAYFEGGGDWNAQASADYADRAQKCGIVEPNTAIENASSNLNDFFAGLSS</sequence>
<dbReference type="Pfam" id="PF11565">
    <property type="entry name" value="PorB"/>
    <property type="match status" value="1"/>
</dbReference>
<evidence type="ECO:0000313" key="1">
    <source>
        <dbReference type="EMBL" id="BAC17849.1"/>
    </source>
</evidence>
<dbReference type="InterPro" id="IPR041910">
    <property type="entry name" value="Alpha_h_PorB/PorC"/>
</dbReference>
<gene>
    <name evidence="2" type="primary">porB</name>
</gene>
<dbReference type="EMBL" id="AJ555471">
    <property type="protein sequence ID" value="CAD88224.1"/>
    <property type="molecule type" value="Genomic_DNA"/>
</dbReference>
<name>Q8FQT0_COREF</name>
<evidence type="ECO:0000313" key="2">
    <source>
        <dbReference type="EMBL" id="CAD88224.1"/>
    </source>
</evidence>
<dbReference type="STRING" id="196164.gene:10741446"/>
<dbReference type="Gene3D" id="1.10.10.1280">
    <property type="entry name" value="Alpha-helical porin B/porin C"/>
    <property type="match status" value="1"/>
</dbReference>
<accession>Q8FQT0</accession>
<organism evidence="1 3">
    <name type="scientific">Corynebacterium efficiens (strain DSM 44549 / YS-314 / AJ 12310 / JCM 11189 / NBRC 100395)</name>
    <dbReference type="NCBI Taxonomy" id="196164"/>
    <lineage>
        <taxon>Bacteria</taxon>
        <taxon>Bacillati</taxon>
        <taxon>Actinomycetota</taxon>
        <taxon>Actinomycetes</taxon>
        <taxon>Mycobacteriales</taxon>
        <taxon>Corynebacteriaceae</taxon>
        <taxon>Corynebacterium</taxon>
    </lineage>
</organism>
<dbReference type="Proteomes" id="UP000001409">
    <property type="component" value="Chromosome"/>
</dbReference>
<proteinExistence type="predicted"/>
<accession>Q84CP6</accession>
<dbReference type="EMBL" id="BA000035">
    <property type="protein sequence ID" value="BAC17849.1"/>
    <property type="molecule type" value="Genomic_DNA"/>
</dbReference>
<dbReference type="TCDB" id="1.B.41.1.5">
    <property type="family name" value="the corynebacterial porin b (porb) family"/>
</dbReference>
<dbReference type="InterPro" id="IPR021114">
    <property type="entry name" value="Porin_PorB/PorC"/>
</dbReference>
<protein>
    <submittedName>
        <fullName evidence="2">PorB protein</fullName>
    </submittedName>
</protein>
<reference evidence="1 3" key="1">
    <citation type="journal article" date="2003" name="Genome Res.">
        <title>Comparative complete genome sequence analysis of the amino acid replacements responsible for the thermostability of Corynebacterium efficiens.</title>
        <authorList>
            <person name="Nishio Y."/>
            <person name="Nakamura Y."/>
            <person name="Kawarabayasi Y."/>
            <person name="Usuda Y."/>
            <person name="Kimura E."/>
            <person name="Sugimoto S."/>
            <person name="Matsui K."/>
            <person name="Yamagishi A."/>
            <person name="Kikuchi H."/>
            <person name="Ikeo K."/>
            <person name="Gojobori T."/>
        </authorList>
    </citation>
    <scope>NUCLEOTIDE SEQUENCE [LARGE SCALE GENOMIC DNA]</scope>
    <source>
        <strain evidence="3">DSM 44549 / YS-314 / AJ 12310 / JCM 11189 / NBRC 100395</strain>
        <strain evidence="1">YS-314</strain>
    </source>
</reference>
<dbReference type="KEGG" id="cef:CE1039"/>
<reference evidence="2" key="2">
    <citation type="journal article" date="2003" name="Mol. Microbiol.">
        <title>Identification of an anion-specific channel in the cell wall of the Gram-positive bacterium Corynebacterium glutamicum.</title>
        <authorList>
            <person name="Costa-Riu N."/>
            <person name="Maier E."/>
            <person name="Burkovski A."/>
            <person name="Kramer R."/>
            <person name="Lottspeich F."/>
            <person name="Benz R."/>
        </authorList>
    </citation>
    <scope>NUCLEOTIDE SEQUENCE</scope>
</reference>
<keyword evidence="3" id="KW-1185">Reference proteome</keyword>
<dbReference type="AlphaFoldDB" id="Q8FQT0"/>
<dbReference type="HOGENOM" id="CLU_1674955_0_0_11"/>